<evidence type="ECO:0008006" key="3">
    <source>
        <dbReference type="Google" id="ProtNLM"/>
    </source>
</evidence>
<dbReference type="EMBL" id="JACXZS010000016">
    <property type="protein sequence ID" value="MBD3943824.1"/>
    <property type="molecule type" value="Genomic_DNA"/>
</dbReference>
<organism evidence="1 2">
    <name type="scientific">Microbacterium helvum</name>
    <dbReference type="NCBI Taxonomy" id="2773713"/>
    <lineage>
        <taxon>Bacteria</taxon>
        <taxon>Bacillati</taxon>
        <taxon>Actinomycetota</taxon>
        <taxon>Actinomycetes</taxon>
        <taxon>Micrococcales</taxon>
        <taxon>Microbacteriaceae</taxon>
        <taxon>Microbacterium</taxon>
    </lineage>
</organism>
<protein>
    <recommendedName>
        <fullName evidence="3">Ankyrin repeat domain-containing protein</fullName>
    </recommendedName>
</protein>
<proteinExistence type="predicted"/>
<comment type="caution">
    <text evidence="1">The sequence shown here is derived from an EMBL/GenBank/DDBJ whole genome shotgun (WGS) entry which is preliminary data.</text>
</comment>
<dbReference type="RefSeq" id="WP_191173414.1">
    <property type="nucleotide sequence ID" value="NZ_JACXZS010000016.1"/>
</dbReference>
<sequence>MSGNSRAVAAVASNNHAPVEILEFIASRGDAAARQALILNENTPPELLVTLIERSTDSE</sequence>
<name>A0ABR8NT69_9MICO</name>
<reference evidence="1 2" key="1">
    <citation type="submission" date="2020-09" db="EMBL/GenBank/DDBJ databases">
        <title>Isolation and identification of active actinomycetes.</title>
        <authorList>
            <person name="Li X."/>
        </authorList>
    </citation>
    <scope>NUCLEOTIDE SEQUENCE [LARGE SCALE GENOMIC DNA]</scope>
    <source>
        <strain evidence="1 2">NEAU-LLC</strain>
    </source>
</reference>
<gene>
    <name evidence="1" type="ORF">IF188_19195</name>
</gene>
<dbReference type="Proteomes" id="UP000598426">
    <property type="component" value="Unassembled WGS sequence"/>
</dbReference>
<keyword evidence="2" id="KW-1185">Reference proteome</keyword>
<evidence type="ECO:0000313" key="1">
    <source>
        <dbReference type="EMBL" id="MBD3943824.1"/>
    </source>
</evidence>
<evidence type="ECO:0000313" key="2">
    <source>
        <dbReference type="Proteomes" id="UP000598426"/>
    </source>
</evidence>
<accession>A0ABR8NT69</accession>